<evidence type="ECO:0000313" key="2">
    <source>
        <dbReference type="Proteomes" id="UP000294862"/>
    </source>
</evidence>
<proteinExistence type="predicted"/>
<dbReference type="OrthoDB" id="5724405at2"/>
<name>A0A4V2S2L0_9GAMM</name>
<sequence>MNDAYRRLVASLPVPAGNTFAHDARALRAWIDALPMANFQIAAQRMLDGLQAFNRTRSEGVRRLEALEMLRGTVAQLAAAADKQIVGSSFPLPAQKRELGALALGFQAGLALGYRLALAELCAPAGAVPFLRGKQVVLAAVRALQHGGEWLNRACMLYRTPPAGAWQALHDVHRFVAALRLADRTVEDAQAPVDARSAYVQVLLVALANPYRYTQREQGELVALARVLAPLAQLRERGGDGDVVVRTDVDRGPGYLPEESAEATPDELSLHLAGLLGVVEGQLAAAAGARSVAIRGRGGPAQTLDMPLARRFLAGWSAHGERNHARVGGGHVLDTVLGLQDLHATLAGGEDFETFMQHVRGQVISLADLDYGAAWAKRANGVARTLRFPARVIDQGLGGYRLLWERGPGGETVRARVAELVGLSLPGDADGERGDWMVGVIRWIRIDDEGRVDAGVELLARRALPVGLRTLDDSRRPPVRGVLLAPLDGGTLNPRPGIDYDALLASTEIDRGVRELELTAPPDLVGPPMPARSERLGNLRVLEATGIYQHFGLAQH</sequence>
<dbReference type="RefSeq" id="WP_131997335.1">
    <property type="nucleotide sequence ID" value="NZ_JACGXM010000010.1"/>
</dbReference>
<gene>
    <name evidence="1" type="ORF">EV148_104233</name>
</gene>
<evidence type="ECO:0000313" key="1">
    <source>
        <dbReference type="EMBL" id="TCO40870.1"/>
    </source>
</evidence>
<keyword evidence="2" id="KW-1185">Reference proteome</keyword>
<protein>
    <submittedName>
        <fullName evidence="1">Uncharacterized protein</fullName>
    </submittedName>
</protein>
<comment type="caution">
    <text evidence="1">The sequence shown here is derived from an EMBL/GenBank/DDBJ whole genome shotgun (WGS) entry which is preliminary data.</text>
</comment>
<accession>A0A4V2S2L0</accession>
<dbReference type="EMBL" id="SLWQ01000004">
    <property type="protein sequence ID" value="TCO40870.1"/>
    <property type="molecule type" value="Genomic_DNA"/>
</dbReference>
<dbReference type="Proteomes" id="UP000294862">
    <property type="component" value="Unassembled WGS sequence"/>
</dbReference>
<dbReference type="AlphaFoldDB" id="A0A4V2S2L0"/>
<reference evidence="1 2" key="1">
    <citation type="journal article" date="2015" name="Stand. Genomic Sci.">
        <title>Genomic Encyclopedia of Bacterial and Archaeal Type Strains, Phase III: the genomes of soil and plant-associated and newly described type strains.</title>
        <authorList>
            <person name="Whitman W.B."/>
            <person name="Woyke T."/>
            <person name="Klenk H.P."/>
            <person name="Zhou Y."/>
            <person name="Lilburn T.G."/>
            <person name="Beck B.J."/>
            <person name="De Vos P."/>
            <person name="Vandamme P."/>
            <person name="Eisen J.A."/>
            <person name="Garrity G."/>
            <person name="Hugenholtz P."/>
            <person name="Kyrpides N.C."/>
        </authorList>
    </citation>
    <scope>NUCLEOTIDE SEQUENCE [LARGE SCALE GENOMIC DNA]</scope>
    <source>
        <strain evidence="1 2">A3</strain>
    </source>
</reference>
<organism evidence="1 2">
    <name type="scientific">Dokdonella fugitiva</name>
    <dbReference type="NCBI Taxonomy" id="328517"/>
    <lineage>
        <taxon>Bacteria</taxon>
        <taxon>Pseudomonadati</taxon>
        <taxon>Pseudomonadota</taxon>
        <taxon>Gammaproteobacteria</taxon>
        <taxon>Lysobacterales</taxon>
        <taxon>Rhodanobacteraceae</taxon>
        <taxon>Dokdonella</taxon>
    </lineage>
</organism>